<evidence type="ECO:0000313" key="3">
    <source>
        <dbReference type="Proteomes" id="UP000649604"/>
    </source>
</evidence>
<accession>A0A9D5JUV2</accession>
<sequence>MTFESSFMRSGSMSLPRCITLVGPSGSGITTVSKELETMGYDLIQPTVLDTLKADDTRTTPHAYIPKIWDALDEGVPLEKLGEYAVTLCQAAQKCQGNITIFLHSEIPTLTKRQEENRLKTRLSQEYNLPHQQALHIEQQVLRPFAEIARIKIDTTHLSPVFTRRTVNLLLNLSIPFETNSYEKLVDHVVSDFFHSFGNVNLLQEITSQLDATRDFLNSQRTYYEALDPERVRQSNR</sequence>
<organism evidence="2 3">
    <name type="scientific">candidate division KSB3 bacterium</name>
    <dbReference type="NCBI Taxonomy" id="2044937"/>
    <lineage>
        <taxon>Bacteria</taxon>
        <taxon>candidate division KSB3</taxon>
    </lineage>
</organism>
<dbReference type="AlphaFoldDB" id="A0A9D5JUV2"/>
<evidence type="ECO:0000313" key="2">
    <source>
        <dbReference type="EMBL" id="MBD3324558.1"/>
    </source>
</evidence>
<comment type="caution">
    <text evidence="2">The sequence shown here is derived from an EMBL/GenBank/DDBJ whole genome shotgun (WGS) entry which is preliminary data.</text>
</comment>
<dbReference type="InterPro" id="IPR053930">
    <property type="entry name" value="RapZ-like_N"/>
</dbReference>
<protein>
    <recommendedName>
        <fullName evidence="1">RapZ-like N-terminal domain-containing protein</fullName>
    </recommendedName>
</protein>
<reference evidence="2" key="1">
    <citation type="submission" date="2019-11" db="EMBL/GenBank/DDBJ databases">
        <title>Microbial mats filling the niche in hypersaline microbial mats.</title>
        <authorList>
            <person name="Wong H.L."/>
            <person name="Macleod F.I."/>
            <person name="White R.A. III"/>
            <person name="Burns B.P."/>
        </authorList>
    </citation>
    <scope>NUCLEOTIDE SEQUENCE</scope>
    <source>
        <strain evidence="2">Rbin_158</strain>
    </source>
</reference>
<dbReference type="Pfam" id="PF03668">
    <property type="entry name" value="RapZ-like_N"/>
    <property type="match status" value="1"/>
</dbReference>
<feature type="domain" description="RapZ-like N-terminal" evidence="1">
    <location>
        <begin position="20"/>
        <end position="161"/>
    </location>
</feature>
<dbReference type="EMBL" id="WJJP01000260">
    <property type="protein sequence ID" value="MBD3324558.1"/>
    <property type="molecule type" value="Genomic_DNA"/>
</dbReference>
<name>A0A9D5JUV2_9BACT</name>
<proteinExistence type="predicted"/>
<gene>
    <name evidence="2" type="ORF">GF339_08230</name>
</gene>
<dbReference type="SUPFAM" id="SSF52540">
    <property type="entry name" value="P-loop containing nucleoside triphosphate hydrolases"/>
    <property type="match status" value="1"/>
</dbReference>
<dbReference type="Proteomes" id="UP000649604">
    <property type="component" value="Unassembled WGS sequence"/>
</dbReference>
<evidence type="ECO:0000259" key="1">
    <source>
        <dbReference type="Pfam" id="PF03668"/>
    </source>
</evidence>
<feature type="non-terminal residue" evidence="2">
    <location>
        <position position="237"/>
    </location>
</feature>
<dbReference type="InterPro" id="IPR027417">
    <property type="entry name" value="P-loop_NTPase"/>
</dbReference>